<dbReference type="InterPro" id="IPR052345">
    <property type="entry name" value="Rad_response_metalloprotease"/>
</dbReference>
<reference evidence="2 3" key="1">
    <citation type="submission" date="2023-04" db="EMBL/GenBank/DDBJ databases">
        <title>Macrococci isolated from food, foodproducing animals, and human clinical materials.</title>
        <authorList>
            <person name="Maslanova I."/>
            <person name="Svec P."/>
            <person name="Sedlacek I."/>
            <person name="Novakova D."/>
            <person name="Keller J.E."/>
            <person name="Schwendener S."/>
            <person name="Finstrlova A."/>
            <person name="Botka T."/>
            <person name="Kovarovic V."/>
            <person name="Petras P."/>
            <person name="Perreten V."/>
            <person name="Pantucek R."/>
        </authorList>
    </citation>
    <scope>NUCLEOTIDE SEQUENCE [LARGE SCALE GENOMIC DNA]</scope>
    <source>
        <strain evidence="2 3">CCM 8659</strain>
    </source>
</reference>
<evidence type="ECO:0000259" key="1">
    <source>
        <dbReference type="Pfam" id="PF06114"/>
    </source>
</evidence>
<feature type="domain" description="IrrE N-terminal-like" evidence="1">
    <location>
        <begin position="56"/>
        <end position="166"/>
    </location>
</feature>
<proteinExistence type="predicted"/>
<dbReference type="RefSeq" id="WP_419895197.1">
    <property type="nucleotide sequence ID" value="NZ_CP124591.1"/>
</dbReference>
<evidence type="ECO:0000313" key="2">
    <source>
        <dbReference type="EMBL" id="WZE70884.1"/>
    </source>
</evidence>
<organism evidence="2 3">
    <name type="scientific">Macrococcus psychrotolerans</name>
    <dbReference type="NCBI Taxonomy" id="3039389"/>
    <lineage>
        <taxon>Bacteria</taxon>
        <taxon>Bacillati</taxon>
        <taxon>Bacillota</taxon>
        <taxon>Bacilli</taxon>
        <taxon>Bacillales</taxon>
        <taxon>Staphylococcaceae</taxon>
        <taxon>Macrococcus</taxon>
    </lineage>
</organism>
<dbReference type="Gene3D" id="1.10.10.2910">
    <property type="match status" value="1"/>
</dbReference>
<protein>
    <submittedName>
        <fullName evidence="2">ImmA/IrrE family metallo-endopeptidase</fullName>
    </submittedName>
</protein>
<dbReference type="Proteomes" id="UP001465447">
    <property type="component" value="Chromosome"/>
</dbReference>
<dbReference type="KEGG" id="mpsh:QA539_10510"/>
<dbReference type="AlphaFoldDB" id="A0AAU6RMR6"/>
<gene>
    <name evidence="2" type="ORF">QA539_10510</name>
</gene>
<evidence type="ECO:0000313" key="3">
    <source>
        <dbReference type="Proteomes" id="UP001465447"/>
    </source>
</evidence>
<sequence length="251" mass="29329">MPKILSDERQKELSLEVDETVRNFKREFPHIKGPISDSYATIEGLGFFIIGKHIDEDISGFHINIGEFKCIFVNRSHHYARQNQSLWHEVYHWYTGDTGHISSRAENEYNEMEFKAENFASKILIDRNELRKKIIDDNINVKFISKVNIIKLQNYFSASYMNVARALLEIYPNTLNPNRLNLGLQSQHDRLIEECKKNNLDYSIYDIPATDYISPSFIDDLNENYKNGQLLDSYLESVLNLIDEELNLNEG</sequence>
<dbReference type="InterPro" id="IPR010359">
    <property type="entry name" value="IrrE_HExxH"/>
</dbReference>
<dbReference type="PANTHER" id="PTHR43236">
    <property type="entry name" value="ANTITOXIN HIGA1"/>
    <property type="match status" value="1"/>
</dbReference>
<dbReference type="EMBL" id="CP124591">
    <property type="protein sequence ID" value="WZE70884.1"/>
    <property type="molecule type" value="Genomic_DNA"/>
</dbReference>
<dbReference type="PANTHER" id="PTHR43236:SF2">
    <property type="entry name" value="BLL0069 PROTEIN"/>
    <property type="match status" value="1"/>
</dbReference>
<name>A0AAU6RMR6_9STAP</name>
<accession>A0AAU6RMR6</accession>
<dbReference type="Pfam" id="PF06114">
    <property type="entry name" value="Peptidase_M78"/>
    <property type="match status" value="1"/>
</dbReference>
<keyword evidence="3" id="KW-1185">Reference proteome</keyword>